<dbReference type="PANTHER" id="PTHR43872">
    <property type="entry name" value="MONOOXYGENASE, PUTATIVE (AFU_ORTHOLOGUE AFUA_8G02570)-RELATED"/>
    <property type="match status" value="1"/>
</dbReference>
<sequence>MSVEHFDVLVVGAGLSGIGAGYHLKTRCPERSLAILEARESIGGTWDLFRYPGVRSDSDMFTLGYAFRPWKAGKAIADGASILEYIRDTAREFGIDRHIRFGHRIVSAAWSSQHALWQLQVEVGGQLRGFTCNFLYLCSGYYRYDAGHLPAFPGIERFKGRLVHPQQWPQDLDYQGKRIVVVGSGATAVTLVPSLAGEAAHVTMLQRSPSYVLSLPDADALADVLRKLLPEKLAHRLVRAKNVLLSMFLYRLCRHRPDLAKRMIRGGMRRYLGADFPLDPHFTPSYQPWDQRLCLVPNGDLFRALRKGSASIVTDRIEGFSEHGVRLASGQELAADILVAATGLELVPCGGIRFEVDGRPVAVGDTYSYKGLMMSGLPNAAVCVGYTHLSWTLRADLASLYVCRLLRYMARKGYSHCVAQADDPRMPAAPLLDLQSGYILRAAPLFPKQGPGAPWRQKQSYLGDLLDMRFGRLAQRNLKFHRATPAGEALQPGT</sequence>
<accession>A0A1A9KB30</accession>
<dbReference type="AlphaFoldDB" id="A0A1A9KB30"/>
<dbReference type="Proteomes" id="UP000077748">
    <property type="component" value="Chromosome"/>
</dbReference>
<dbReference type="Pfam" id="PF00743">
    <property type="entry name" value="FMO-like"/>
    <property type="match status" value="1"/>
</dbReference>
<evidence type="ECO:0000256" key="4">
    <source>
        <dbReference type="ARBA" id="ARBA00022827"/>
    </source>
</evidence>
<evidence type="ECO:0000256" key="3">
    <source>
        <dbReference type="ARBA" id="ARBA00022630"/>
    </source>
</evidence>
<dbReference type="InterPro" id="IPR036188">
    <property type="entry name" value="FAD/NAD-bd_sf"/>
</dbReference>
<keyword evidence="5" id="KW-0521">NADP</keyword>
<keyword evidence="7 8" id="KW-0503">Monooxygenase</keyword>
<name>A0A1A9KB30_9PSED</name>
<evidence type="ECO:0000256" key="2">
    <source>
        <dbReference type="ARBA" id="ARBA00010139"/>
    </source>
</evidence>
<dbReference type="Pfam" id="PF13450">
    <property type="entry name" value="NAD_binding_8"/>
    <property type="match status" value="1"/>
</dbReference>
<evidence type="ECO:0000256" key="5">
    <source>
        <dbReference type="ARBA" id="ARBA00022857"/>
    </source>
</evidence>
<evidence type="ECO:0000256" key="1">
    <source>
        <dbReference type="ARBA" id="ARBA00001974"/>
    </source>
</evidence>
<gene>
    <name evidence="8" type="ORF">A9C11_12180</name>
</gene>
<dbReference type="PANTHER" id="PTHR43872:SF1">
    <property type="entry name" value="MONOOXYGENASE, PUTATIVE (AFU_ORTHOLOGUE AFUA_8G02570)-RELATED"/>
    <property type="match status" value="1"/>
</dbReference>
<dbReference type="RefSeq" id="WP_064582772.1">
    <property type="nucleotide sequence ID" value="NZ_CP015878.1"/>
</dbReference>
<dbReference type="FunFam" id="3.50.50.60:FF:000228">
    <property type="entry name" value="FAD-containing monooxygenase EthA"/>
    <property type="match status" value="1"/>
</dbReference>
<proteinExistence type="inferred from homology"/>
<keyword evidence="6" id="KW-0560">Oxidoreductase</keyword>
<dbReference type="GO" id="GO:0050660">
    <property type="term" value="F:flavin adenine dinucleotide binding"/>
    <property type="evidence" value="ECO:0007669"/>
    <property type="project" value="InterPro"/>
</dbReference>
<dbReference type="EMBL" id="CP015878">
    <property type="protein sequence ID" value="ANI14698.1"/>
    <property type="molecule type" value="Genomic_DNA"/>
</dbReference>
<evidence type="ECO:0000313" key="8">
    <source>
        <dbReference type="EMBL" id="ANI14698.1"/>
    </source>
</evidence>
<protein>
    <submittedName>
        <fullName evidence="8">FAD-containing monooxygenase EthA</fullName>
    </submittedName>
</protein>
<dbReference type="InterPro" id="IPR051820">
    <property type="entry name" value="FAD-binding_MO"/>
</dbReference>
<dbReference type="InterPro" id="IPR020946">
    <property type="entry name" value="Flavin_mOase-like"/>
</dbReference>
<evidence type="ECO:0000313" key="9">
    <source>
        <dbReference type="Proteomes" id="UP000077748"/>
    </source>
</evidence>
<dbReference type="GO" id="GO:0004499">
    <property type="term" value="F:N,N-dimethylaniline monooxygenase activity"/>
    <property type="evidence" value="ECO:0007669"/>
    <property type="project" value="InterPro"/>
</dbReference>
<evidence type="ECO:0000256" key="6">
    <source>
        <dbReference type="ARBA" id="ARBA00023002"/>
    </source>
</evidence>
<comment type="cofactor">
    <cofactor evidence="1">
        <name>FAD</name>
        <dbReference type="ChEBI" id="CHEBI:57692"/>
    </cofactor>
</comment>
<dbReference type="SMR" id="A0A1A9KB30"/>
<evidence type="ECO:0000256" key="7">
    <source>
        <dbReference type="ARBA" id="ARBA00023033"/>
    </source>
</evidence>
<dbReference type="SUPFAM" id="SSF51905">
    <property type="entry name" value="FAD/NAD(P)-binding domain"/>
    <property type="match status" value="1"/>
</dbReference>
<organism evidence="8 9">
    <name type="scientific">Pseudomonas citronellolis</name>
    <dbReference type="NCBI Taxonomy" id="53408"/>
    <lineage>
        <taxon>Bacteria</taxon>
        <taxon>Pseudomonadati</taxon>
        <taxon>Pseudomonadota</taxon>
        <taxon>Gammaproteobacteria</taxon>
        <taxon>Pseudomonadales</taxon>
        <taxon>Pseudomonadaceae</taxon>
        <taxon>Pseudomonas</taxon>
    </lineage>
</organism>
<keyword evidence="4" id="KW-0274">FAD</keyword>
<dbReference type="GO" id="GO:0050661">
    <property type="term" value="F:NADP binding"/>
    <property type="evidence" value="ECO:0007669"/>
    <property type="project" value="InterPro"/>
</dbReference>
<comment type="similarity">
    <text evidence="2">Belongs to the FAD-binding monooxygenase family.</text>
</comment>
<dbReference type="Gene3D" id="3.50.50.60">
    <property type="entry name" value="FAD/NAD(P)-binding domain"/>
    <property type="match status" value="2"/>
</dbReference>
<reference evidence="8 9" key="1">
    <citation type="submission" date="2016-05" db="EMBL/GenBank/DDBJ databases">
        <title>Genome Sequence of Pseudomonas citronellolis Strain SJTE-3, an Estrogens and Persistent Organic Pollutants degradation strain.</title>
        <authorList>
            <person name="Liang R."/>
        </authorList>
    </citation>
    <scope>NUCLEOTIDE SEQUENCE [LARGE SCALE GENOMIC DNA]</scope>
    <source>
        <strain evidence="8 9">SJTE-3</strain>
    </source>
</reference>
<keyword evidence="3" id="KW-0285">Flavoprotein</keyword>